<protein>
    <submittedName>
        <fullName evidence="2">Uncharacterized protein</fullName>
    </submittedName>
</protein>
<evidence type="ECO:0000313" key="2">
    <source>
        <dbReference type="EMBL" id="RKO94258.1"/>
    </source>
</evidence>
<sequence length="364" mass="41060">MGKSVFEGIGLVLVNHYSRYRPMRDSMGGSGSRSVHKLSGFEKVLVDKLVQWNPNTMERVNGEALEALFSRLMRLSDAIENECNGEPSQYLALLDVPFGEAIIRLAQNSFELSPGAKAVRRSGTELTTSRPSFIHGSKLSELPTALHKSETHHVSERVVNTRFSESTEIVADKGIARPAAGQKLQERTQQLEEDSRGRRKELQIKQRDRGVEAADGVECASAWMPSQMSPLARVSFDLMRKVLQRRVRKFRPNIRNDYHHMPHKHVPVAFLPRLLIDPHEIRPRLNFRPLSPSPTSLASPTGSSSSDSNWSPKDCHGDFSSEKQTPRRWLEQSRRGHSFSPPPLPSFRFSLVTSATSYMYPITH</sequence>
<feature type="compositionally biased region" description="Basic and acidic residues" evidence="1">
    <location>
        <begin position="184"/>
        <end position="200"/>
    </location>
</feature>
<proteinExistence type="predicted"/>
<accession>A0A4P9WQZ5</accession>
<feature type="region of interest" description="Disordered" evidence="1">
    <location>
        <begin position="286"/>
        <end position="341"/>
    </location>
</feature>
<dbReference type="Proteomes" id="UP000269721">
    <property type="component" value="Unassembled WGS sequence"/>
</dbReference>
<dbReference type="EMBL" id="KZ993955">
    <property type="protein sequence ID" value="RKO94258.1"/>
    <property type="molecule type" value="Genomic_DNA"/>
</dbReference>
<dbReference type="AlphaFoldDB" id="A0A4P9WQZ5"/>
<gene>
    <name evidence="2" type="ORF">BDK51DRAFT_53224</name>
</gene>
<name>A0A4P9WQZ5_9FUNG</name>
<reference evidence="3" key="1">
    <citation type="journal article" date="2018" name="Nat. Microbiol.">
        <title>Leveraging single-cell genomics to expand the fungal tree of life.</title>
        <authorList>
            <person name="Ahrendt S.R."/>
            <person name="Quandt C.A."/>
            <person name="Ciobanu D."/>
            <person name="Clum A."/>
            <person name="Salamov A."/>
            <person name="Andreopoulos B."/>
            <person name="Cheng J.F."/>
            <person name="Woyke T."/>
            <person name="Pelin A."/>
            <person name="Henrissat B."/>
            <person name="Reynolds N.K."/>
            <person name="Benny G.L."/>
            <person name="Smith M.E."/>
            <person name="James T.Y."/>
            <person name="Grigoriev I.V."/>
        </authorList>
    </citation>
    <scope>NUCLEOTIDE SEQUENCE [LARGE SCALE GENOMIC DNA]</scope>
</reference>
<evidence type="ECO:0000256" key="1">
    <source>
        <dbReference type="SAM" id="MobiDB-lite"/>
    </source>
</evidence>
<organism evidence="2 3">
    <name type="scientific">Blyttiomyces helicus</name>
    <dbReference type="NCBI Taxonomy" id="388810"/>
    <lineage>
        <taxon>Eukaryota</taxon>
        <taxon>Fungi</taxon>
        <taxon>Fungi incertae sedis</taxon>
        <taxon>Chytridiomycota</taxon>
        <taxon>Chytridiomycota incertae sedis</taxon>
        <taxon>Chytridiomycetes</taxon>
        <taxon>Chytridiomycetes incertae sedis</taxon>
        <taxon>Blyttiomyces</taxon>
    </lineage>
</organism>
<feature type="region of interest" description="Disordered" evidence="1">
    <location>
        <begin position="178"/>
        <end position="200"/>
    </location>
</feature>
<evidence type="ECO:0000313" key="3">
    <source>
        <dbReference type="Proteomes" id="UP000269721"/>
    </source>
</evidence>
<keyword evidence="3" id="KW-1185">Reference proteome</keyword>
<feature type="compositionally biased region" description="Basic and acidic residues" evidence="1">
    <location>
        <begin position="313"/>
        <end position="334"/>
    </location>
</feature>
<feature type="compositionally biased region" description="Low complexity" evidence="1">
    <location>
        <begin position="289"/>
        <end position="312"/>
    </location>
</feature>